<feature type="transmembrane region" description="Helical" evidence="6">
    <location>
        <begin position="344"/>
        <end position="363"/>
    </location>
</feature>
<dbReference type="InterPro" id="IPR013525">
    <property type="entry name" value="ABC2_TM"/>
</dbReference>
<proteinExistence type="predicted"/>
<evidence type="ECO:0000313" key="8">
    <source>
        <dbReference type="EMBL" id="APR53922.1"/>
    </source>
</evidence>
<evidence type="ECO:0000313" key="10">
    <source>
        <dbReference type="Proteomes" id="UP000185161"/>
    </source>
</evidence>
<dbReference type="EMBL" id="CP018820">
    <property type="protein sequence ID" value="APR53922.1"/>
    <property type="molecule type" value="Genomic_DNA"/>
</dbReference>
<comment type="subcellular location">
    <subcellularLocation>
        <location evidence="1">Cell membrane</location>
        <topology evidence="1">Multi-pass membrane protein</topology>
    </subcellularLocation>
</comment>
<evidence type="ECO:0000256" key="5">
    <source>
        <dbReference type="ARBA" id="ARBA00023136"/>
    </source>
</evidence>
<feature type="transmembrane region" description="Helical" evidence="6">
    <location>
        <begin position="179"/>
        <end position="203"/>
    </location>
</feature>
<evidence type="ECO:0000256" key="2">
    <source>
        <dbReference type="ARBA" id="ARBA00022475"/>
    </source>
</evidence>
<reference evidence="9 11" key="3">
    <citation type="submission" date="2018-07" db="EMBL/GenBank/DDBJ databases">
        <title>Genomic and Epidemiologic Investigation of an Indolent Hospital Outbreak.</title>
        <authorList>
            <person name="Johnson R.C."/>
            <person name="Deming C."/>
            <person name="Conlan S."/>
            <person name="Zellmer C.J."/>
            <person name="Michelin A.V."/>
            <person name="Lee-Lin S."/>
            <person name="Thomas P.J."/>
            <person name="Park M."/>
            <person name="Weingarten R.A."/>
            <person name="Less J."/>
            <person name="Dekker J.P."/>
            <person name="Frank K.M."/>
            <person name="Musser K.A."/>
            <person name="Mcquiston J.R."/>
            <person name="Henderson D.K."/>
            <person name="Lau A.F."/>
            <person name="Palmore T.N."/>
            <person name="Segre J.A."/>
        </authorList>
    </citation>
    <scope>NUCLEOTIDE SEQUENCE [LARGE SCALE GENOMIC DNA]</scope>
    <source>
        <strain evidence="9 11">SK-NIH.Env10_0317</strain>
    </source>
</reference>
<dbReference type="GeneID" id="44134304"/>
<gene>
    <name evidence="8" type="ORF">BRX40_17245</name>
    <name evidence="9" type="ORF">CA257_17505</name>
</gene>
<sequence>MIWRGFAGAFRTILSDRSALLLLIGSAILYSFFYPTAYSGEVPERMPVVSVDLDHSGSSRSLTTKLAAVQSARLVARLSSPDEAAKWIADRRASAAVVIPAGFEQRILRGEQGNVALYGNGAYLLRSSTALAGVGSAIGAFGLEAATGQAMALGAPAPPPLALIQRPLFNTREGYGSTIFPGVAFLIIHQTLLMGLALLAGTIRERHGMRRLAPATLLGVALAFFVIGCADVAYFTGFVFWFQDYPRAQGNIGVLLVSGAAFIAATVAGALALASFFRTRERPIQLWIVTSVPIFFLSGLSWPVEATPDWLAMLGRLLPTTPGIHLMVGVNQMGASLTEQWPELVNLLGLTLLYGTIAFLRLARWGRREAEKGGPDSR</sequence>
<feature type="transmembrane region" description="Helical" evidence="6">
    <location>
        <begin position="20"/>
        <end position="38"/>
    </location>
</feature>
<keyword evidence="4 6" id="KW-1133">Transmembrane helix</keyword>
<keyword evidence="5 6" id="KW-0472">Membrane</keyword>
<organism evidence="8 10">
    <name type="scientific">Sphingomonas koreensis</name>
    <dbReference type="NCBI Taxonomy" id="93064"/>
    <lineage>
        <taxon>Bacteria</taxon>
        <taxon>Pseudomonadati</taxon>
        <taxon>Pseudomonadota</taxon>
        <taxon>Alphaproteobacteria</taxon>
        <taxon>Sphingomonadales</taxon>
        <taxon>Sphingomonadaceae</taxon>
        <taxon>Sphingomonas</taxon>
    </lineage>
</organism>
<dbReference type="Gene3D" id="3.40.1710.10">
    <property type="entry name" value="abc type-2 transporter like domain"/>
    <property type="match status" value="1"/>
</dbReference>
<dbReference type="STRING" id="93064.BRX40_17245"/>
<evidence type="ECO:0000256" key="1">
    <source>
        <dbReference type="ARBA" id="ARBA00004651"/>
    </source>
</evidence>
<evidence type="ECO:0000259" key="7">
    <source>
        <dbReference type="Pfam" id="PF12698"/>
    </source>
</evidence>
<dbReference type="AlphaFoldDB" id="A0A1L6JDB7"/>
<feature type="transmembrane region" description="Helical" evidence="6">
    <location>
        <begin position="254"/>
        <end position="277"/>
    </location>
</feature>
<dbReference type="KEGG" id="skr:BRX40_17245"/>
<evidence type="ECO:0000313" key="11">
    <source>
        <dbReference type="Proteomes" id="UP000286681"/>
    </source>
</evidence>
<dbReference type="OrthoDB" id="9811522at2"/>
<dbReference type="EMBL" id="QQWO01000017">
    <property type="protein sequence ID" value="RSV00340.1"/>
    <property type="molecule type" value="Genomic_DNA"/>
</dbReference>
<keyword evidence="2" id="KW-1003">Cell membrane</keyword>
<dbReference type="GO" id="GO:0005886">
    <property type="term" value="C:plasma membrane"/>
    <property type="evidence" value="ECO:0007669"/>
    <property type="project" value="UniProtKB-SubCell"/>
</dbReference>
<evidence type="ECO:0000256" key="6">
    <source>
        <dbReference type="SAM" id="Phobius"/>
    </source>
</evidence>
<dbReference type="Pfam" id="PF12698">
    <property type="entry name" value="ABC2_membrane_3"/>
    <property type="match status" value="1"/>
</dbReference>
<feature type="transmembrane region" description="Helical" evidence="6">
    <location>
        <begin position="215"/>
        <end position="242"/>
    </location>
</feature>
<dbReference type="Proteomes" id="UP000286681">
    <property type="component" value="Unassembled WGS sequence"/>
</dbReference>
<keyword evidence="10" id="KW-1185">Reference proteome</keyword>
<dbReference type="RefSeq" id="WP_075152439.1">
    <property type="nucleotide sequence ID" value="NZ_CP018820.1"/>
</dbReference>
<reference evidence="8" key="1">
    <citation type="submission" date="2016-12" db="EMBL/GenBank/DDBJ databases">
        <title>Whole genome sequencing of Sphingomonas koreensis.</title>
        <authorList>
            <person name="Conlan S."/>
            <person name="Thomas P.J."/>
            <person name="Mullikin J."/>
            <person name="Palmore T.N."/>
            <person name="Frank K.M."/>
            <person name="Segre J.A."/>
        </authorList>
    </citation>
    <scope>NUCLEOTIDE SEQUENCE</scope>
    <source>
        <strain evidence="8">ABOJV</strain>
    </source>
</reference>
<dbReference type="PANTHER" id="PTHR30294:SF46">
    <property type="entry name" value="ABC TRANSPORTER PERMEASE"/>
    <property type="match status" value="1"/>
</dbReference>
<accession>A0A1L6JDB7</accession>
<evidence type="ECO:0000256" key="3">
    <source>
        <dbReference type="ARBA" id="ARBA00022692"/>
    </source>
</evidence>
<keyword evidence="3 6" id="KW-0812">Transmembrane</keyword>
<dbReference type="GO" id="GO:0140359">
    <property type="term" value="F:ABC-type transporter activity"/>
    <property type="evidence" value="ECO:0007669"/>
    <property type="project" value="InterPro"/>
</dbReference>
<evidence type="ECO:0000313" key="9">
    <source>
        <dbReference type="EMBL" id="RSV00340.1"/>
    </source>
</evidence>
<evidence type="ECO:0000256" key="4">
    <source>
        <dbReference type="ARBA" id="ARBA00022989"/>
    </source>
</evidence>
<feature type="domain" description="ABC-2 type transporter transmembrane" evidence="7">
    <location>
        <begin position="20"/>
        <end position="360"/>
    </location>
</feature>
<reference evidence="10" key="2">
    <citation type="submission" date="2016-12" db="EMBL/GenBank/DDBJ databases">
        <title>Whole genome sequencing of Sphingomonas sp. ABOJV.</title>
        <authorList>
            <person name="Conlan S."/>
            <person name="Thomas P.J."/>
            <person name="Mullikin J."/>
            <person name="Palmore T.N."/>
            <person name="Frank K.M."/>
            <person name="Segre J.A."/>
        </authorList>
    </citation>
    <scope>NUCLEOTIDE SEQUENCE [LARGE SCALE GENOMIC DNA]</scope>
    <source>
        <strain evidence="10">ABOJV</strain>
    </source>
</reference>
<dbReference type="InterPro" id="IPR051449">
    <property type="entry name" value="ABC-2_transporter_component"/>
</dbReference>
<dbReference type="PANTHER" id="PTHR30294">
    <property type="entry name" value="MEMBRANE COMPONENT OF ABC TRANSPORTER YHHJ-RELATED"/>
    <property type="match status" value="1"/>
</dbReference>
<feature type="transmembrane region" description="Helical" evidence="6">
    <location>
        <begin position="284"/>
        <end position="304"/>
    </location>
</feature>
<protein>
    <submittedName>
        <fullName evidence="9">ABC transporter permease</fullName>
    </submittedName>
</protein>
<dbReference type="Proteomes" id="UP000185161">
    <property type="component" value="Chromosome"/>
</dbReference>
<name>A0A1L6JDB7_9SPHN</name>